<dbReference type="EMBL" id="JAQJVI010000056">
    <property type="protein sequence ID" value="MDA7024678.1"/>
    <property type="molecule type" value="Genomic_DNA"/>
</dbReference>
<evidence type="ECO:0000313" key="2">
    <source>
        <dbReference type="Proteomes" id="UP001212337"/>
    </source>
</evidence>
<keyword evidence="2" id="KW-1185">Reference proteome</keyword>
<protein>
    <submittedName>
        <fullName evidence="1">McbB family protein</fullName>
    </submittedName>
</protein>
<comment type="caution">
    <text evidence="1">The sequence shown here is derived from an EMBL/GenBank/DDBJ whole genome shotgun (WGS) entry which is preliminary data.</text>
</comment>
<reference evidence="1 2" key="1">
    <citation type="submission" date="2023-01" db="EMBL/GenBank/DDBJ databases">
        <title>Effects of deletion of Siderophore biosynthase gene in Pseudomonas fragi on quorum sensing and spoliage ability.</title>
        <authorList>
            <person name="Cui F."/>
            <person name="Wang D."/>
            <person name="Liu J."/>
            <person name="Wang Q."/>
            <person name="Li T."/>
            <person name="Li J."/>
        </authorList>
    </citation>
    <scope>NUCLEOTIDE SEQUENCE [LARGE SCALE GENOMIC DNA]</scope>
    <source>
        <strain evidence="1 2">MS-10</strain>
    </source>
</reference>
<dbReference type="RefSeq" id="WP_271351235.1">
    <property type="nucleotide sequence ID" value="NZ_JAQJVI010000056.1"/>
</dbReference>
<dbReference type="InterPro" id="IPR030956">
    <property type="entry name" value="McbB"/>
</dbReference>
<organism evidence="1 2">
    <name type="scientific">Pseudomonas fragi</name>
    <dbReference type="NCBI Taxonomy" id="296"/>
    <lineage>
        <taxon>Bacteria</taxon>
        <taxon>Pseudomonadati</taxon>
        <taxon>Pseudomonadota</taxon>
        <taxon>Gammaproteobacteria</taxon>
        <taxon>Pseudomonadales</taxon>
        <taxon>Pseudomonadaceae</taxon>
        <taxon>Pseudomonas</taxon>
    </lineage>
</organism>
<dbReference type="Proteomes" id="UP001212337">
    <property type="component" value="Unassembled WGS sequence"/>
</dbReference>
<proteinExistence type="predicted"/>
<sequence length="285" mass="32862">MNLIISEFQVIKLKEHTIVISEKGVTTIKSRPLIKALHKLSTLTSTQQTKKHILHTLEEFNLAPDEAFSFLEQAIHIKAVTEKHFKKIIIAHEWGCELDNILNSEFKEAFFALPINTHLTKQTQLSESLVIIMPTKYDHHKIKHIYFEIAKKHPTCCLCVALRTGDSFYISQPYLSEIGGPCHFCNFDNIARTERVRPTFNNWSSLFNFCTDSHIALPEQPMTKLQFALMAGLLVERIKLWTCPGSGHRTQDRIMLSSHINLFNGQITEEHVTHWQMCDCLRPIK</sequence>
<name>A0ABT4WXB0_PSEFR</name>
<dbReference type="NCBIfam" id="TIGR04424">
    <property type="entry name" value="metallo_McbB"/>
    <property type="match status" value="1"/>
</dbReference>
<evidence type="ECO:0000313" key="1">
    <source>
        <dbReference type="EMBL" id="MDA7024678.1"/>
    </source>
</evidence>
<gene>
    <name evidence="1" type="ORF">PI499_22690</name>
</gene>
<accession>A0ABT4WXB0</accession>